<protein>
    <submittedName>
        <fullName evidence="5">AraC family transcriptional regulator</fullName>
    </submittedName>
</protein>
<dbReference type="RefSeq" id="WP_274291413.1">
    <property type="nucleotide sequence ID" value="NZ_CP117989.1"/>
</dbReference>
<dbReference type="InterPro" id="IPR009057">
    <property type="entry name" value="Homeodomain-like_sf"/>
</dbReference>
<evidence type="ECO:0000259" key="4">
    <source>
        <dbReference type="PROSITE" id="PS01124"/>
    </source>
</evidence>
<dbReference type="PANTHER" id="PTHR43280">
    <property type="entry name" value="ARAC-FAMILY TRANSCRIPTIONAL REGULATOR"/>
    <property type="match status" value="1"/>
</dbReference>
<dbReference type="SUPFAM" id="SSF46689">
    <property type="entry name" value="Homeodomain-like"/>
    <property type="match status" value="2"/>
</dbReference>
<dbReference type="EMBL" id="CP117989">
    <property type="protein sequence ID" value="WDG10306.1"/>
    <property type="molecule type" value="Genomic_DNA"/>
</dbReference>
<feature type="domain" description="HTH araC/xylS-type" evidence="4">
    <location>
        <begin position="132"/>
        <end position="230"/>
    </location>
</feature>
<keyword evidence="2" id="KW-0238">DNA-binding</keyword>
<dbReference type="PRINTS" id="PR00032">
    <property type="entry name" value="HTHARAC"/>
</dbReference>
<dbReference type="GO" id="GO:0043565">
    <property type="term" value="F:sequence-specific DNA binding"/>
    <property type="evidence" value="ECO:0007669"/>
    <property type="project" value="InterPro"/>
</dbReference>
<dbReference type="SMART" id="SM00342">
    <property type="entry name" value="HTH_ARAC"/>
    <property type="match status" value="1"/>
</dbReference>
<keyword evidence="1" id="KW-0805">Transcription regulation</keyword>
<keyword evidence="3" id="KW-0804">Transcription</keyword>
<dbReference type="PROSITE" id="PS00041">
    <property type="entry name" value="HTH_ARAC_FAMILY_1"/>
    <property type="match status" value="1"/>
</dbReference>
<dbReference type="InterPro" id="IPR020449">
    <property type="entry name" value="Tscrpt_reg_AraC-type_HTH"/>
</dbReference>
<evidence type="ECO:0000313" key="5">
    <source>
        <dbReference type="EMBL" id="WDG10306.1"/>
    </source>
</evidence>
<evidence type="ECO:0000256" key="1">
    <source>
        <dbReference type="ARBA" id="ARBA00023015"/>
    </source>
</evidence>
<dbReference type="AlphaFoldDB" id="A0AAQ3B1R4"/>
<dbReference type="Pfam" id="PF12833">
    <property type="entry name" value="HTH_18"/>
    <property type="match status" value="1"/>
</dbReference>
<name>A0AAQ3B1R4_9VIBR</name>
<dbReference type="InterPro" id="IPR018060">
    <property type="entry name" value="HTH_AraC"/>
</dbReference>
<proteinExistence type="predicted"/>
<evidence type="ECO:0000256" key="3">
    <source>
        <dbReference type="ARBA" id="ARBA00023163"/>
    </source>
</evidence>
<evidence type="ECO:0000256" key="2">
    <source>
        <dbReference type="ARBA" id="ARBA00023125"/>
    </source>
</evidence>
<organism evidence="5 6">
    <name type="scientific">Vibrio campbellii</name>
    <dbReference type="NCBI Taxonomy" id="680"/>
    <lineage>
        <taxon>Bacteria</taxon>
        <taxon>Pseudomonadati</taxon>
        <taxon>Pseudomonadota</taxon>
        <taxon>Gammaproteobacteria</taxon>
        <taxon>Vibrionales</taxon>
        <taxon>Vibrionaceae</taxon>
        <taxon>Vibrio</taxon>
    </lineage>
</organism>
<dbReference type="InterPro" id="IPR018062">
    <property type="entry name" value="HTH_AraC-typ_CS"/>
</dbReference>
<dbReference type="PANTHER" id="PTHR43280:SF28">
    <property type="entry name" value="HTH-TYPE TRANSCRIPTIONAL ACTIVATOR RHAS"/>
    <property type="match status" value="1"/>
</dbReference>
<dbReference type="Gene3D" id="1.10.10.60">
    <property type="entry name" value="Homeodomain-like"/>
    <property type="match status" value="2"/>
</dbReference>
<sequence length="231" mass="26670">MNHIVYLGNNVVERRNIEKTLTEHGYSVINFRYLPEITNPLALVIVSRDDKTSTAEIGWSSEEIQNPILTISHALSPSKTMFQPELKEWEITRSRSLPTPVHFDLLCHENWISACQKAQHEPSYDHNVLMVQRACHYIETHIDDNFTLKQIADYVGTNRTYLTRMFKNVMGITVFNWIKKLRMLKAASLLHETKNSVTDIALDVGIRQVSNFSKMFKSYSGVAPNQFRKSL</sequence>
<evidence type="ECO:0000313" key="6">
    <source>
        <dbReference type="Proteomes" id="UP001219537"/>
    </source>
</evidence>
<gene>
    <name evidence="5" type="ORF">PUN50_23315</name>
</gene>
<accession>A0AAQ3B1R4</accession>
<reference evidence="5" key="1">
    <citation type="submission" date="2023-02" db="EMBL/GenBank/DDBJ databases">
        <title>Isolation, identification, and genome analysis of Vibrio campbellii in the Penaeus vannamei larvae stage.</title>
        <authorList>
            <person name="Huang T."/>
            <person name="Zhang B."/>
        </authorList>
    </citation>
    <scope>NUCLEOTIDE SEQUENCE</scope>
    <source>
        <strain evidence="5">20220413_1</strain>
    </source>
</reference>
<dbReference type="GO" id="GO:0003700">
    <property type="term" value="F:DNA-binding transcription factor activity"/>
    <property type="evidence" value="ECO:0007669"/>
    <property type="project" value="InterPro"/>
</dbReference>
<dbReference type="PROSITE" id="PS01124">
    <property type="entry name" value="HTH_ARAC_FAMILY_2"/>
    <property type="match status" value="1"/>
</dbReference>
<dbReference type="Proteomes" id="UP001219537">
    <property type="component" value="Chromosome 2"/>
</dbReference>